<dbReference type="EMBL" id="CAJZBQ010000013">
    <property type="protein sequence ID" value="CAG9314895.1"/>
    <property type="molecule type" value="Genomic_DNA"/>
</dbReference>
<dbReference type="InterPro" id="IPR027417">
    <property type="entry name" value="P-loop_NTPase"/>
</dbReference>
<dbReference type="GO" id="GO:0003924">
    <property type="term" value="F:GTPase activity"/>
    <property type="evidence" value="ECO:0007669"/>
    <property type="project" value="InterPro"/>
</dbReference>
<protein>
    <submittedName>
        <fullName evidence="3">Uncharacterized protein</fullName>
    </submittedName>
</protein>
<reference evidence="3" key="1">
    <citation type="submission" date="2021-09" db="EMBL/GenBank/DDBJ databases">
        <authorList>
            <consortium name="AG Swart"/>
            <person name="Singh M."/>
            <person name="Singh A."/>
            <person name="Seah K."/>
            <person name="Emmerich C."/>
        </authorList>
    </citation>
    <scope>NUCLEOTIDE SEQUENCE</scope>
    <source>
        <strain evidence="3">ATCC30299</strain>
    </source>
</reference>
<dbReference type="SMART" id="SM00173">
    <property type="entry name" value="RAS"/>
    <property type="match status" value="1"/>
</dbReference>
<dbReference type="InterPro" id="IPR050227">
    <property type="entry name" value="Rab"/>
</dbReference>
<name>A0AAU9IUG6_9CILI</name>
<evidence type="ECO:0000256" key="2">
    <source>
        <dbReference type="ARBA" id="ARBA00023134"/>
    </source>
</evidence>
<dbReference type="InterPro" id="IPR001806">
    <property type="entry name" value="Small_GTPase"/>
</dbReference>
<comment type="caution">
    <text evidence="3">The sequence shown here is derived from an EMBL/GenBank/DDBJ whole genome shotgun (WGS) entry which is preliminary data.</text>
</comment>
<dbReference type="GO" id="GO:0005525">
    <property type="term" value="F:GTP binding"/>
    <property type="evidence" value="ECO:0007669"/>
    <property type="project" value="UniProtKB-KW"/>
</dbReference>
<dbReference type="Gene3D" id="3.40.50.300">
    <property type="entry name" value="P-loop containing nucleotide triphosphate hydrolases"/>
    <property type="match status" value="1"/>
</dbReference>
<dbReference type="PROSITE" id="PS51419">
    <property type="entry name" value="RAB"/>
    <property type="match status" value="1"/>
</dbReference>
<organism evidence="3 4">
    <name type="scientific">Blepharisma stoltei</name>
    <dbReference type="NCBI Taxonomy" id="1481888"/>
    <lineage>
        <taxon>Eukaryota</taxon>
        <taxon>Sar</taxon>
        <taxon>Alveolata</taxon>
        <taxon>Ciliophora</taxon>
        <taxon>Postciliodesmatophora</taxon>
        <taxon>Heterotrichea</taxon>
        <taxon>Heterotrichida</taxon>
        <taxon>Blepharismidae</taxon>
        <taxon>Blepharisma</taxon>
    </lineage>
</organism>
<keyword evidence="1" id="KW-0547">Nucleotide-binding</keyword>
<dbReference type="NCBIfam" id="TIGR00231">
    <property type="entry name" value="small_GTP"/>
    <property type="match status" value="1"/>
</dbReference>
<dbReference type="Pfam" id="PF00071">
    <property type="entry name" value="Ras"/>
    <property type="match status" value="1"/>
</dbReference>
<keyword evidence="2" id="KW-0342">GTP-binding</keyword>
<proteinExistence type="predicted"/>
<accession>A0AAU9IUG6</accession>
<dbReference type="PRINTS" id="PR00449">
    <property type="entry name" value="RASTRNSFRMNG"/>
</dbReference>
<gene>
    <name evidence="3" type="ORF">BSTOLATCC_MIC12678</name>
</gene>
<dbReference type="FunFam" id="3.40.50.300:FF:001447">
    <property type="entry name" value="Ras-related protein Rab-1B"/>
    <property type="match status" value="1"/>
</dbReference>
<dbReference type="AlphaFoldDB" id="A0AAU9IUG6"/>
<dbReference type="Proteomes" id="UP001162131">
    <property type="component" value="Unassembled WGS sequence"/>
</dbReference>
<dbReference type="SUPFAM" id="SSF52540">
    <property type="entry name" value="P-loop containing nucleoside triphosphate hydrolases"/>
    <property type="match status" value="1"/>
</dbReference>
<evidence type="ECO:0000313" key="4">
    <source>
        <dbReference type="Proteomes" id="UP001162131"/>
    </source>
</evidence>
<dbReference type="SMART" id="SM00175">
    <property type="entry name" value="RAB"/>
    <property type="match status" value="1"/>
</dbReference>
<dbReference type="PANTHER" id="PTHR47977">
    <property type="entry name" value="RAS-RELATED PROTEIN RAB"/>
    <property type="match status" value="1"/>
</dbReference>
<keyword evidence="4" id="KW-1185">Reference proteome</keyword>
<sequence>MKRGNKNPNQEEAKSSCLIIGTENVGKKSFISGLKFGYQETQSFSALGMEMTILKKCINNRKIDILLWYTVCNIKFQKVIQKIFEKMKICFLFYDVTNRESLAWLYTKWEELKNYPTSKNIIYMLIGNKCDLEDKREVSYDEGKEFADARNFLFLETSTVSGKNIENAFFFLIYNYQ</sequence>
<dbReference type="CDD" id="cd00154">
    <property type="entry name" value="Rab"/>
    <property type="match status" value="1"/>
</dbReference>
<dbReference type="InterPro" id="IPR005225">
    <property type="entry name" value="Small_GTP-bd"/>
</dbReference>
<evidence type="ECO:0000256" key="1">
    <source>
        <dbReference type="ARBA" id="ARBA00022741"/>
    </source>
</evidence>
<evidence type="ECO:0000313" key="3">
    <source>
        <dbReference type="EMBL" id="CAG9314895.1"/>
    </source>
</evidence>